<evidence type="ECO:0000313" key="2">
    <source>
        <dbReference type="Proteomes" id="UP001220207"/>
    </source>
</evidence>
<reference evidence="1" key="1">
    <citation type="submission" date="2021-04" db="EMBL/GenBank/DDBJ databases">
        <title>Genome Sequence and Comparative Genome Analysis of Pseudomonas syringae pv. syringae strains EC33 and LMG5496 isolated from Citrus plants from Tunisia and Greece.</title>
        <authorList>
            <person name="Abdellatif E."/>
            <person name="Baeyen S."/>
        </authorList>
    </citation>
    <scope>NUCLEOTIDE SEQUENCE</scope>
    <source>
        <strain evidence="1">LMG 5496</strain>
    </source>
</reference>
<gene>
    <name evidence="1" type="ORF">KDL27_06575</name>
</gene>
<comment type="caution">
    <text evidence="1">The sequence shown here is derived from an EMBL/GenBank/DDBJ whole genome shotgun (WGS) entry which is preliminary data.</text>
</comment>
<protein>
    <submittedName>
        <fullName evidence="1">Uncharacterized protein</fullName>
    </submittedName>
</protein>
<proteinExistence type="predicted"/>
<evidence type="ECO:0000313" key="1">
    <source>
        <dbReference type="EMBL" id="MDC3735443.1"/>
    </source>
</evidence>
<accession>A0AB35JPZ1</accession>
<organism evidence="1 2">
    <name type="scientific">Pseudomonas syringae pv. syringae</name>
    <dbReference type="NCBI Taxonomy" id="321"/>
    <lineage>
        <taxon>Bacteria</taxon>
        <taxon>Pseudomonadati</taxon>
        <taxon>Pseudomonadota</taxon>
        <taxon>Gammaproteobacteria</taxon>
        <taxon>Pseudomonadales</taxon>
        <taxon>Pseudomonadaceae</taxon>
        <taxon>Pseudomonas</taxon>
        <taxon>Pseudomonas syringae</taxon>
    </lineage>
</organism>
<sequence>MATTQGAQRKAIKKSVLADGVAAREKDAPNISLMQLGNRLHWEVSSFALAETWGAARNNCDLGKLTTFTGPYP</sequence>
<name>A0AB35JPZ1_PSESY</name>
<dbReference type="EMBL" id="JAGSOW010000002">
    <property type="protein sequence ID" value="MDC3735443.1"/>
    <property type="molecule type" value="Genomic_DNA"/>
</dbReference>
<dbReference type="Proteomes" id="UP001220207">
    <property type="component" value="Unassembled WGS sequence"/>
</dbReference>
<dbReference type="AlphaFoldDB" id="A0AB35JPZ1"/>
<dbReference type="RefSeq" id="WP_146050142.1">
    <property type="nucleotide sequence ID" value="NZ_JAGSOW010000002.1"/>
</dbReference>